<name>A0A6G7GYE5_KUEST</name>
<gene>
    <name evidence="1" type="ORF">KsCSTR_49120</name>
</gene>
<dbReference type="EMBL" id="CP049055">
    <property type="protein sequence ID" value="QII14289.1"/>
    <property type="molecule type" value="Genomic_DNA"/>
</dbReference>
<dbReference type="AlphaFoldDB" id="A0A6G7GYE5"/>
<dbReference type="Proteomes" id="UP000501926">
    <property type="component" value="Chromosome"/>
</dbReference>
<sequence length="42" mass="4846">MILFDFPLLQSEQAVTKFPNFQKTQINNSCAIALLADFWVQN</sequence>
<organism evidence="1 2">
    <name type="scientific">Kuenenia stuttgartiensis</name>
    <dbReference type="NCBI Taxonomy" id="174633"/>
    <lineage>
        <taxon>Bacteria</taxon>
        <taxon>Pseudomonadati</taxon>
        <taxon>Planctomycetota</taxon>
        <taxon>Candidatus Brocadiia</taxon>
        <taxon>Candidatus Brocadiales</taxon>
        <taxon>Candidatus Brocadiaceae</taxon>
        <taxon>Candidatus Kuenenia</taxon>
    </lineage>
</organism>
<proteinExistence type="predicted"/>
<protein>
    <submittedName>
        <fullName evidence="1">Uncharacterized protein</fullName>
    </submittedName>
</protein>
<evidence type="ECO:0000313" key="1">
    <source>
        <dbReference type="EMBL" id="QII14289.1"/>
    </source>
</evidence>
<evidence type="ECO:0000313" key="2">
    <source>
        <dbReference type="Proteomes" id="UP000501926"/>
    </source>
</evidence>
<accession>A0A6G7GYE5</accession>
<reference evidence="1 2" key="1">
    <citation type="submission" date="2020-02" db="EMBL/GenBank/DDBJ databases">
        <title>Newly sequenced genome of strain CSTR1 showed variability in Candidatus Kuenenia stuttgartiensis genomes.</title>
        <authorList>
            <person name="Ding C."/>
            <person name="Adrian L."/>
        </authorList>
    </citation>
    <scope>NUCLEOTIDE SEQUENCE [LARGE SCALE GENOMIC DNA]</scope>
    <source>
        <strain evidence="1 2">CSTR1</strain>
    </source>
</reference>